<dbReference type="Proteomes" id="UP001164676">
    <property type="component" value="Chromosome"/>
</dbReference>
<evidence type="ECO:0000259" key="1">
    <source>
        <dbReference type="Pfam" id="PF14213"/>
    </source>
</evidence>
<organism evidence="2 3">
    <name type="scientific">Salinivibrio proteolyticus</name>
    <dbReference type="NCBI Taxonomy" id="334715"/>
    <lineage>
        <taxon>Bacteria</taxon>
        <taxon>Pseudomonadati</taxon>
        <taxon>Pseudomonadota</taxon>
        <taxon>Gammaproteobacteria</taxon>
        <taxon>Vibrionales</taxon>
        <taxon>Vibrionaceae</taxon>
        <taxon>Salinivibrio</taxon>
    </lineage>
</organism>
<keyword evidence="3" id="KW-1185">Reference proteome</keyword>
<feature type="domain" description="DUF4325" evidence="1">
    <location>
        <begin position="24"/>
        <end position="70"/>
    </location>
</feature>
<gene>
    <name evidence="2" type="ORF">N7E60_12645</name>
</gene>
<accession>A0ABY7LBA2</accession>
<dbReference type="RefSeq" id="WP_269597663.1">
    <property type="nucleotide sequence ID" value="NZ_CP114584.1"/>
</dbReference>
<proteinExistence type="predicted"/>
<name>A0ABY7LBA2_9GAMM</name>
<evidence type="ECO:0000313" key="2">
    <source>
        <dbReference type="EMBL" id="WBA14524.1"/>
    </source>
</evidence>
<protein>
    <submittedName>
        <fullName evidence="2">STAS-like domain-containing protein</fullName>
    </submittedName>
</protein>
<dbReference type="InterPro" id="IPR025474">
    <property type="entry name" value="DUF4325"/>
</dbReference>
<sequence length="128" mass="14696">MLYLNIADFTRYPGPRYIHIGPNSGEEFRERFLIKSLEKDSKVSINFDGVLGYGSSFLEEIFGGVVRAMPSHPKTEHPNGDEIVKHDFLTLDMIDFLKEHLVSHEDPSVIEEVTEYINHELKGMESQK</sequence>
<dbReference type="Pfam" id="PF14213">
    <property type="entry name" value="DUF4325"/>
    <property type="match status" value="1"/>
</dbReference>
<reference evidence="2" key="1">
    <citation type="submission" date="2022-09" db="EMBL/GenBank/DDBJ databases">
        <authorList>
            <person name="Li Z.-J."/>
        </authorList>
    </citation>
    <scope>NUCLEOTIDE SEQUENCE</scope>
    <source>
        <strain evidence="2">TGB10</strain>
    </source>
</reference>
<evidence type="ECO:0000313" key="3">
    <source>
        <dbReference type="Proteomes" id="UP001164676"/>
    </source>
</evidence>
<dbReference type="EMBL" id="CP114584">
    <property type="protein sequence ID" value="WBA14524.1"/>
    <property type="molecule type" value="Genomic_DNA"/>
</dbReference>